<dbReference type="SMART" id="SM00418">
    <property type="entry name" value="HTH_ARSR"/>
    <property type="match status" value="1"/>
</dbReference>
<dbReference type="NCBIfam" id="NF033788">
    <property type="entry name" value="HTH_metalloreg"/>
    <property type="match status" value="1"/>
</dbReference>
<dbReference type="SUPFAM" id="SSF46785">
    <property type="entry name" value="Winged helix' DNA-binding domain"/>
    <property type="match status" value="1"/>
</dbReference>
<dbReference type="PROSITE" id="PS50987">
    <property type="entry name" value="HTH_ARSR_2"/>
    <property type="match status" value="1"/>
</dbReference>
<dbReference type="InterPro" id="IPR051081">
    <property type="entry name" value="HTH_MetalResp_TranReg"/>
</dbReference>
<proteinExistence type="predicted"/>
<gene>
    <name evidence="5" type="ORF">D7D94_12545</name>
</gene>
<keyword evidence="3" id="KW-0804">Transcription</keyword>
<reference evidence="5 6" key="1">
    <citation type="submission" date="2018-09" db="EMBL/GenBank/DDBJ databases">
        <title>Whole genome sequencing of Microbacterium oryzae strain MB-10T.</title>
        <authorList>
            <person name="Das S.K."/>
        </authorList>
    </citation>
    <scope>NUCLEOTIDE SEQUENCE [LARGE SCALE GENOMIC DNA]</scope>
    <source>
        <strain evidence="5 6">MB-10</strain>
    </source>
</reference>
<organism evidence="5 6">
    <name type="scientific">Microbacterium oryzae</name>
    <dbReference type="NCBI Taxonomy" id="743009"/>
    <lineage>
        <taxon>Bacteria</taxon>
        <taxon>Bacillati</taxon>
        <taxon>Actinomycetota</taxon>
        <taxon>Actinomycetes</taxon>
        <taxon>Micrococcales</taxon>
        <taxon>Microbacteriaceae</taxon>
        <taxon>Microbacterium</taxon>
    </lineage>
</organism>
<dbReference type="InterPro" id="IPR011991">
    <property type="entry name" value="ArsR-like_HTH"/>
</dbReference>
<dbReference type="PANTHER" id="PTHR33154">
    <property type="entry name" value="TRANSCRIPTIONAL REGULATOR, ARSR FAMILY"/>
    <property type="match status" value="1"/>
</dbReference>
<keyword evidence="6" id="KW-1185">Reference proteome</keyword>
<dbReference type="CDD" id="cd00090">
    <property type="entry name" value="HTH_ARSR"/>
    <property type="match status" value="1"/>
</dbReference>
<dbReference type="PANTHER" id="PTHR33154:SF33">
    <property type="entry name" value="TRANSCRIPTIONAL REPRESSOR SDPR"/>
    <property type="match status" value="1"/>
</dbReference>
<evidence type="ECO:0000256" key="3">
    <source>
        <dbReference type="ARBA" id="ARBA00023163"/>
    </source>
</evidence>
<dbReference type="Pfam" id="PF12840">
    <property type="entry name" value="HTH_20"/>
    <property type="match status" value="1"/>
</dbReference>
<dbReference type="KEGG" id="moj:D7D94_12545"/>
<dbReference type="GO" id="GO:0003700">
    <property type="term" value="F:DNA-binding transcription factor activity"/>
    <property type="evidence" value="ECO:0007669"/>
    <property type="project" value="InterPro"/>
</dbReference>
<dbReference type="OrthoDB" id="9815653at2"/>
<dbReference type="AlphaFoldDB" id="A0A6I6EBH5"/>
<dbReference type="EMBL" id="CP032550">
    <property type="protein sequence ID" value="QGU28408.1"/>
    <property type="molecule type" value="Genomic_DNA"/>
</dbReference>
<keyword evidence="1" id="KW-0805">Transcription regulation</keyword>
<evidence type="ECO:0000256" key="1">
    <source>
        <dbReference type="ARBA" id="ARBA00023015"/>
    </source>
</evidence>
<evidence type="ECO:0000313" key="5">
    <source>
        <dbReference type="EMBL" id="QGU28408.1"/>
    </source>
</evidence>
<accession>A0A6I6EBH5</accession>
<dbReference type="Proteomes" id="UP000422989">
    <property type="component" value="Chromosome"/>
</dbReference>
<name>A0A6I6EBH5_9MICO</name>
<dbReference type="InterPro" id="IPR036390">
    <property type="entry name" value="WH_DNA-bd_sf"/>
</dbReference>
<sequence length="101" mass="11296">MADVFKALADGTRRAILDELTERDGQTLFELCGRLAMRHGIASSRQAVSQHLDVLETAGLVRTRREGRYKFHDLDTGPLASIVERWLTPSDSGGRSARERE</sequence>
<keyword evidence="2" id="KW-0238">DNA-binding</keyword>
<evidence type="ECO:0000259" key="4">
    <source>
        <dbReference type="PROSITE" id="PS50987"/>
    </source>
</evidence>
<dbReference type="GO" id="GO:0003677">
    <property type="term" value="F:DNA binding"/>
    <property type="evidence" value="ECO:0007669"/>
    <property type="project" value="UniProtKB-KW"/>
</dbReference>
<feature type="domain" description="HTH arsR-type" evidence="4">
    <location>
        <begin position="1"/>
        <end position="94"/>
    </location>
</feature>
<dbReference type="InterPro" id="IPR001845">
    <property type="entry name" value="HTH_ArsR_DNA-bd_dom"/>
</dbReference>
<evidence type="ECO:0000256" key="2">
    <source>
        <dbReference type="ARBA" id="ARBA00023125"/>
    </source>
</evidence>
<dbReference type="PRINTS" id="PR00778">
    <property type="entry name" value="HTHARSR"/>
</dbReference>
<dbReference type="InterPro" id="IPR036388">
    <property type="entry name" value="WH-like_DNA-bd_sf"/>
</dbReference>
<evidence type="ECO:0000313" key="6">
    <source>
        <dbReference type="Proteomes" id="UP000422989"/>
    </source>
</evidence>
<dbReference type="Gene3D" id="1.10.10.10">
    <property type="entry name" value="Winged helix-like DNA-binding domain superfamily/Winged helix DNA-binding domain"/>
    <property type="match status" value="1"/>
</dbReference>
<dbReference type="RefSeq" id="WP_156242947.1">
    <property type="nucleotide sequence ID" value="NZ_BAAAZL010000003.1"/>
</dbReference>
<protein>
    <submittedName>
        <fullName evidence="5">ArsR family transcriptional regulator</fullName>
    </submittedName>
</protein>